<comment type="similarity">
    <text evidence="2">Belongs to the SAM50/omp85 family.</text>
</comment>
<evidence type="ECO:0000256" key="2">
    <source>
        <dbReference type="ARBA" id="ARBA00010913"/>
    </source>
</evidence>
<dbReference type="InterPro" id="IPR039910">
    <property type="entry name" value="D15-like"/>
</dbReference>
<evidence type="ECO:0000259" key="6">
    <source>
        <dbReference type="Pfam" id="PF01103"/>
    </source>
</evidence>
<evidence type="ECO:0000256" key="1">
    <source>
        <dbReference type="ARBA" id="ARBA00004374"/>
    </source>
</evidence>
<keyword evidence="8" id="KW-1185">Reference proteome</keyword>
<accession>A0A553NFU2</accession>
<comment type="caution">
    <text evidence="7">The sequence shown here is derived from an EMBL/GenBank/DDBJ whole genome shotgun (WGS) entry which is preliminary data.</text>
</comment>
<proteinExistence type="inferred from homology"/>
<dbReference type="Pfam" id="PF01103">
    <property type="entry name" value="Omp85"/>
    <property type="match status" value="1"/>
</dbReference>
<dbReference type="EMBL" id="VCGU01000458">
    <property type="protein sequence ID" value="TRY64323.1"/>
    <property type="molecule type" value="Genomic_DNA"/>
</dbReference>
<comment type="subcellular location">
    <subcellularLocation>
        <location evidence="1">Mitochondrion outer membrane</location>
        <topology evidence="1">Multi-pass membrane protein</topology>
    </subcellularLocation>
</comment>
<organism evidence="7 8">
    <name type="scientific">Tigriopus californicus</name>
    <name type="common">Marine copepod</name>
    <dbReference type="NCBI Taxonomy" id="6832"/>
    <lineage>
        <taxon>Eukaryota</taxon>
        <taxon>Metazoa</taxon>
        <taxon>Ecdysozoa</taxon>
        <taxon>Arthropoda</taxon>
        <taxon>Crustacea</taxon>
        <taxon>Multicrustacea</taxon>
        <taxon>Hexanauplia</taxon>
        <taxon>Copepoda</taxon>
        <taxon>Harpacticoida</taxon>
        <taxon>Harpacticidae</taxon>
        <taxon>Tigriopus</taxon>
    </lineage>
</organism>
<dbReference type="AlphaFoldDB" id="A0A553NFU2"/>
<feature type="domain" description="Bacterial surface antigen (D15)" evidence="6">
    <location>
        <begin position="255"/>
        <end position="476"/>
    </location>
</feature>
<dbReference type="PANTHER" id="PTHR12815:SF18">
    <property type="entry name" value="SORTING AND ASSEMBLY MACHINERY COMPONENT 50 HOMOLOG"/>
    <property type="match status" value="1"/>
</dbReference>
<evidence type="ECO:0000256" key="4">
    <source>
        <dbReference type="ARBA" id="ARBA00022692"/>
    </source>
</evidence>
<evidence type="ECO:0000256" key="5">
    <source>
        <dbReference type="ARBA" id="ARBA00023136"/>
    </source>
</evidence>
<dbReference type="InterPro" id="IPR000184">
    <property type="entry name" value="Bac_surfAg_D15"/>
</dbReference>
<reference evidence="7 8" key="1">
    <citation type="journal article" date="2018" name="Nat. Ecol. Evol.">
        <title>Genomic signatures of mitonuclear coevolution across populations of Tigriopus californicus.</title>
        <authorList>
            <person name="Barreto F.S."/>
            <person name="Watson E.T."/>
            <person name="Lima T.G."/>
            <person name="Willett C.S."/>
            <person name="Edmands S."/>
            <person name="Li W."/>
            <person name="Burton R.S."/>
        </authorList>
    </citation>
    <scope>NUCLEOTIDE SEQUENCE [LARGE SCALE GENOMIC DNA]</scope>
    <source>
        <strain evidence="7 8">San Diego</strain>
    </source>
</reference>
<gene>
    <name evidence="7" type="ORF">TCAL_04937</name>
</gene>
<keyword evidence="4" id="KW-0812">Transmembrane</keyword>
<dbReference type="Gene3D" id="2.40.160.50">
    <property type="entry name" value="membrane protein fhac: a member of the omp85/tpsb transporter family"/>
    <property type="match status" value="1"/>
</dbReference>
<name>A0A553NFU2_TIGCA</name>
<evidence type="ECO:0000256" key="3">
    <source>
        <dbReference type="ARBA" id="ARBA00022452"/>
    </source>
</evidence>
<protein>
    <recommendedName>
        <fullName evidence="6">Bacterial surface antigen (D15) domain-containing protein</fullName>
    </recommendedName>
</protein>
<keyword evidence="3" id="KW-1134">Transmembrane beta strand</keyword>
<evidence type="ECO:0000313" key="8">
    <source>
        <dbReference type="Proteomes" id="UP000318571"/>
    </source>
</evidence>
<evidence type="ECO:0000313" key="7">
    <source>
        <dbReference type="EMBL" id="TRY64323.1"/>
    </source>
</evidence>
<sequence length="562" mass="63498">MTGPGEAAGGDRFAKLYQDLELNERRKVLMAQKLKAKHSKKQSRQLRRERFKSSVAQLAMTVAQVHIEGLERTRNDLVVGIVEKIFYGSNYLELAQLIKEAQLELKRLGCFQRVDVSLDINGQRADCLDVCFQVSEKDRLGFGFDWLTTNYNDTKLTLSAGMPNLLGRGERLQLSLSRTWLQNSEHSMEVIIPNLDSVLGPLTLMSGLHYDFHGIPWCQLERRFLYWNFITIQNAIPWLESKTELRIGARRLGPASSTLSFAHREECGYSLPMSLEHQLTVDSRDNRVLPRSGWLFKWCKEIFGSPGNVHLFKHSLAFAVYAPLWKNLVLSWSGKIGAATPLNLRDMSENHMNSSDLFTFQNPLQCRGWSNASLRDVKLFHGSQSQVLASSSLKISSPIPMLRGTQTWLYNNVRTHLFLDVGALGNVHRLQPGYLLSGKWMEWTHAGFGMGLVFKLGQIGRAEVNYVFPVRSATNIRSRPNLQSLIFSSMLSPWVRRAGNLPALLSPGPNRRGICLMSDSEAKKASYFFANFLTNFFCLFSFFKSSALMEGIPLAVASSQCC</sequence>
<dbReference type="PANTHER" id="PTHR12815">
    <property type="entry name" value="SORTING AND ASSEMBLY MACHINERY SAMM50 PROTEIN FAMILY MEMBER"/>
    <property type="match status" value="1"/>
</dbReference>
<dbReference type="STRING" id="6832.A0A553NFU2"/>
<keyword evidence="5" id="KW-0472">Membrane</keyword>
<dbReference type="GO" id="GO:0005741">
    <property type="term" value="C:mitochondrial outer membrane"/>
    <property type="evidence" value="ECO:0007669"/>
    <property type="project" value="UniProtKB-SubCell"/>
</dbReference>
<dbReference type="Proteomes" id="UP000318571">
    <property type="component" value="Chromosome 10"/>
</dbReference>